<name>A0ABN7AU25_9HEMI</name>
<dbReference type="Gene3D" id="2.20.20.160">
    <property type="match status" value="1"/>
</dbReference>
<evidence type="ECO:0000313" key="3">
    <source>
        <dbReference type="EMBL" id="BES94366.1"/>
    </source>
</evidence>
<proteinExistence type="predicted"/>
<dbReference type="EMBL" id="AP028913">
    <property type="protein sequence ID" value="BES94366.1"/>
    <property type="molecule type" value="Genomic_DNA"/>
</dbReference>
<keyword evidence="2" id="KW-0732">Signal</keyword>
<feature type="region of interest" description="Disordered" evidence="1">
    <location>
        <begin position="18"/>
        <end position="83"/>
    </location>
</feature>
<feature type="region of interest" description="Disordered" evidence="1">
    <location>
        <begin position="253"/>
        <end position="290"/>
    </location>
</feature>
<sequence>MWTLALVTIVYAAGPVHGVHGRTSRSAEPKESTAVPSSLSSPLANDTSSSETPTLANTYLPSRRERPPTPYVKSTTTVSTTTDTEEAALRLPSAVGNAKPTKYHYFPHNQHIYLLPECAIQQVCNAVYVRLNYTQPLCACPSRYREPCSASLNADDLHTTELATSPNGKVLTLVKTCEPVADMRICRSPRDWSLLALQNIRTGKSHYLVICRCPPETSDLEGPMSHDQPTYASVPGIRVYGMMCVSNHGYEKSPGPSYEKSASTPASAANSNRRARPMRTPRSIKAEDPPFPWDKVLELVSSGAV</sequence>
<gene>
    <name evidence="3" type="ORF">NTJ_07175</name>
</gene>
<evidence type="ECO:0000256" key="1">
    <source>
        <dbReference type="SAM" id="MobiDB-lite"/>
    </source>
</evidence>
<feature type="signal peptide" evidence="2">
    <location>
        <begin position="1"/>
        <end position="18"/>
    </location>
</feature>
<evidence type="ECO:0000256" key="2">
    <source>
        <dbReference type="SAM" id="SignalP"/>
    </source>
</evidence>
<evidence type="ECO:0000313" key="4">
    <source>
        <dbReference type="Proteomes" id="UP001307889"/>
    </source>
</evidence>
<feature type="compositionally biased region" description="Low complexity" evidence="1">
    <location>
        <begin position="261"/>
        <end position="272"/>
    </location>
</feature>
<feature type="compositionally biased region" description="Low complexity" evidence="1">
    <location>
        <begin position="71"/>
        <end position="82"/>
    </location>
</feature>
<feature type="compositionally biased region" description="Polar residues" evidence="1">
    <location>
        <begin position="34"/>
        <end position="60"/>
    </location>
</feature>
<protein>
    <submittedName>
        <fullName evidence="3">Uncharacterized protein</fullName>
    </submittedName>
</protein>
<accession>A0ABN7AU25</accession>
<dbReference type="Proteomes" id="UP001307889">
    <property type="component" value="Chromosome 5"/>
</dbReference>
<organism evidence="3 4">
    <name type="scientific">Nesidiocoris tenuis</name>
    <dbReference type="NCBI Taxonomy" id="355587"/>
    <lineage>
        <taxon>Eukaryota</taxon>
        <taxon>Metazoa</taxon>
        <taxon>Ecdysozoa</taxon>
        <taxon>Arthropoda</taxon>
        <taxon>Hexapoda</taxon>
        <taxon>Insecta</taxon>
        <taxon>Pterygota</taxon>
        <taxon>Neoptera</taxon>
        <taxon>Paraneoptera</taxon>
        <taxon>Hemiptera</taxon>
        <taxon>Heteroptera</taxon>
        <taxon>Panheteroptera</taxon>
        <taxon>Cimicomorpha</taxon>
        <taxon>Miridae</taxon>
        <taxon>Dicyphina</taxon>
        <taxon>Nesidiocoris</taxon>
    </lineage>
</organism>
<feature type="chain" id="PRO_5045312973" evidence="2">
    <location>
        <begin position="19"/>
        <end position="305"/>
    </location>
</feature>
<keyword evidence="4" id="KW-1185">Reference proteome</keyword>
<reference evidence="3 4" key="1">
    <citation type="submission" date="2023-09" db="EMBL/GenBank/DDBJ databases">
        <title>Nesidiocoris tenuis whole genome shotgun sequence.</title>
        <authorList>
            <person name="Shibata T."/>
            <person name="Shimoda M."/>
            <person name="Kobayashi T."/>
            <person name="Uehara T."/>
        </authorList>
    </citation>
    <scope>NUCLEOTIDE SEQUENCE [LARGE SCALE GENOMIC DNA]</scope>
    <source>
        <strain evidence="3 4">Japan</strain>
    </source>
</reference>